<comment type="caution">
    <text evidence="9">The sequence shown here is derived from an EMBL/GenBank/DDBJ whole genome shotgun (WGS) entry which is preliminary data.</text>
</comment>
<evidence type="ECO:0000256" key="2">
    <source>
        <dbReference type="ARBA" id="ARBA00010157"/>
    </source>
</evidence>
<evidence type="ECO:0000259" key="8">
    <source>
        <dbReference type="PROSITE" id="PS50156"/>
    </source>
</evidence>
<feature type="transmembrane region" description="Helical" evidence="7">
    <location>
        <begin position="182"/>
        <end position="202"/>
    </location>
</feature>
<feature type="transmembrane region" description="Helical" evidence="7">
    <location>
        <begin position="541"/>
        <end position="567"/>
    </location>
</feature>
<keyword evidence="4 7" id="KW-0812">Transmembrane</keyword>
<evidence type="ECO:0000313" key="9">
    <source>
        <dbReference type="EMBL" id="MCO8271070.1"/>
    </source>
</evidence>
<dbReference type="PANTHER" id="PTHR33406:SF11">
    <property type="entry name" value="MEMBRANE PROTEIN SCO6666-RELATED"/>
    <property type="match status" value="1"/>
</dbReference>
<dbReference type="Proteomes" id="UP001523369">
    <property type="component" value="Unassembled WGS sequence"/>
</dbReference>
<feature type="transmembrane region" description="Helical" evidence="7">
    <location>
        <begin position="658"/>
        <end position="683"/>
    </location>
</feature>
<dbReference type="EMBL" id="JAMYJR010000010">
    <property type="protein sequence ID" value="MCO8271070.1"/>
    <property type="molecule type" value="Genomic_DNA"/>
</dbReference>
<dbReference type="Pfam" id="PF03176">
    <property type="entry name" value="MMPL"/>
    <property type="match status" value="2"/>
</dbReference>
<feature type="transmembrane region" description="Helical" evidence="7">
    <location>
        <begin position="579"/>
        <end position="603"/>
    </location>
</feature>
<gene>
    <name evidence="9" type="ORF">M1L60_10745</name>
</gene>
<comment type="similarity">
    <text evidence="2">Belongs to the resistance-nodulation-cell division (RND) (TC 2.A.6) family. MmpL subfamily.</text>
</comment>
<keyword evidence="3" id="KW-1003">Cell membrane</keyword>
<keyword evidence="5 7" id="KW-1133">Transmembrane helix</keyword>
<feature type="transmembrane region" description="Helical" evidence="7">
    <location>
        <begin position="269"/>
        <end position="302"/>
    </location>
</feature>
<dbReference type="Gene3D" id="1.20.1640.10">
    <property type="entry name" value="Multidrug efflux transporter AcrB transmembrane domain"/>
    <property type="match status" value="2"/>
</dbReference>
<dbReference type="RefSeq" id="WP_253237204.1">
    <property type="nucleotide sequence ID" value="NZ_JAMYJR010000010.1"/>
</dbReference>
<dbReference type="PANTHER" id="PTHR33406">
    <property type="entry name" value="MEMBRANE PROTEIN MJ1562-RELATED"/>
    <property type="match status" value="1"/>
</dbReference>
<protein>
    <submittedName>
        <fullName evidence="9">MMPL family transporter</fullName>
    </submittedName>
</protein>
<evidence type="ECO:0000256" key="7">
    <source>
        <dbReference type="SAM" id="Phobius"/>
    </source>
</evidence>
<dbReference type="SUPFAM" id="SSF82866">
    <property type="entry name" value="Multidrug efflux transporter AcrB transmembrane domain"/>
    <property type="match status" value="2"/>
</dbReference>
<feature type="transmembrane region" description="Helical" evidence="7">
    <location>
        <begin position="308"/>
        <end position="332"/>
    </location>
</feature>
<feature type="transmembrane region" description="Helical" evidence="7">
    <location>
        <begin position="515"/>
        <end position="534"/>
    </location>
</feature>
<comment type="subcellular location">
    <subcellularLocation>
        <location evidence="1">Cell membrane</location>
        <topology evidence="1">Multi-pass membrane protein</topology>
    </subcellularLocation>
</comment>
<proteinExistence type="inferred from homology"/>
<reference evidence="9 10" key="1">
    <citation type="submission" date="2022-06" db="EMBL/GenBank/DDBJ databases">
        <title>New Species of the Genus Actinoplanes, ActinopZanes ferrugineus.</title>
        <authorList>
            <person name="Ding P."/>
        </authorList>
    </citation>
    <scope>NUCLEOTIDE SEQUENCE [LARGE SCALE GENOMIC DNA]</scope>
    <source>
        <strain evidence="9 10">TRM88003</strain>
    </source>
</reference>
<evidence type="ECO:0000256" key="5">
    <source>
        <dbReference type="ARBA" id="ARBA00022989"/>
    </source>
</evidence>
<organism evidence="9 10">
    <name type="scientific">Paractinoplanes aksuensis</name>
    <dbReference type="NCBI Taxonomy" id="2939490"/>
    <lineage>
        <taxon>Bacteria</taxon>
        <taxon>Bacillati</taxon>
        <taxon>Actinomycetota</taxon>
        <taxon>Actinomycetes</taxon>
        <taxon>Micromonosporales</taxon>
        <taxon>Micromonosporaceae</taxon>
        <taxon>Paractinoplanes</taxon>
    </lineage>
</organism>
<evidence type="ECO:0000256" key="4">
    <source>
        <dbReference type="ARBA" id="ARBA00022692"/>
    </source>
</evidence>
<feature type="transmembrane region" description="Helical" evidence="7">
    <location>
        <begin position="367"/>
        <end position="385"/>
    </location>
</feature>
<evidence type="ECO:0000256" key="6">
    <source>
        <dbReference type="ARBA" id="ARBA00023136"/>
    </source>
</evidence>
<dbReference type="InterPro" id="IPR000731">
    <property type="entry name" value="SSD"/>
</dbReference>
<dbReference type="InterPro" id="IPR004869">
    <property type="entry name" value="MMPL_dom"/>
</dbReference>
<evidence type="ECO:0000256" key="3">
    <source>
        <dbReference type="ARBA" id="ARBA00022475"/>
    </source>
</evidence>
<evidence type="ECO:0000256" key="1">
    <source>
        <dbReference type="ARBA" id="ARBA00004651"/>
    </source>
</evidence>
<accession>A0ABT1DJS0</accession>
<keyword evidence="10" id="KW-1185">Reference proteome</keyword>
<keyword evidence="6 7" id="KW-0472">Membrane</keyword>
<name>A0ABT1DJS0_9ACTN</name>
<feature type="transmembrane region" description="Helical" evidence="7">
    <location>
        <begin position="209"/>
        <end position="229"/>
    </location>
</feature>
<sequence length="725" mass="74755">MATLLHRLGLGAVRHKALVMVAWLVAVIALGAGAATLSGTMVNSFSIPGQESTKALDLMEERFGAASAGATAQVVMEAPGTGKITDQASAAQVAAVVAKLQKLPGVVAATNPLDPQAPTVSQDQRAAYSTVTYGVAAPEITVEEREALTAVVDESRTADLVIEARGEATQESGADIGGAGEILGVVVALVVLAITYGSLVLAGMNLLTALAGVAIGALGITTLSGFTELQSTTPILAVMLGLAVGIDYALFIVTRFRQELRRGLPVPEAVALAVGTAGSAVVTAGLTVVIALAGLAVAGIPFLTEMGLAAAATIVFAVLVAITLVPAFLGAIGMRALPKKERGTVIEEKKDRGFYRGWAHMVTHQRVLSLIVAVAALAVIAIPFFSMQTTLIQKPAEGSSQEKADAIIAERFGPGFAGPLVVLVDGSGSPAYAGSVREKIAGLDDVAFVAEPQPNQAGNAALITVIPRSGPEDQATLDLVHTIRDDVADGPAAEVYVTGQTAVSIDVSEKLDQALPIYLILVVGLAFVLLVLVFRSVLVPVVGVAGFLLTIGAALGATTAVFQWGWLSDLVNAQTTGPLLSLAPIIIVGILFGLAMDYQVFLVSRMHEAHAHGARPIDAVVTGFKQAAPVVVAAATIMFSVFAGFVPEGNDTIKPIAFALAIGILFDAIIVRMVIVPAAIALLGKSAWWLPKWLSWLPVVDVEGAALERHAPEQPRDVEEPAHAA</sequence>
<feature type="transmembrane region" description="Helical" evidence="7">
    <location>
        <begin position="235"/>
        <end position="257"/>
    </location>
</feature>
<feature type="domain" description="SSD" evidence="8">
    <location>
        <begin position="182"/>
        <end position="331"/>
    </location>
</feature>
<dbReference type="InterPro" id="IPR050545">
    <property type="entry name" value="Mycobact_MmpL"/>
</dbReference>
<evidence type="ECO:0000313" key="10">
    <source>
        <dbReference type="Proteomes" id="UP001523369"/>
    </source>
</evidence>
<feature type="transmembrane region" description="Helical" evidence="7">
    <location>
        <begin position="624"/>
        <end position="646"/>
    </location>
</feature>
<dbReference type="PROSITE" id="PS50156">
    <property type="entry name" value="SSD"/>
    <property type="match status" value="1"/>
</dbReference>